<dbReference type="EMBL" id="QWEZ01000002">
    <property type="protein sequence ID" value="RRJ83467.1"/>
    <property type="molecule type" value="Genomic_DNA"/>
</dbReference>
<reference evidence="2 3" key="2">
    <citation type="submission" date="2018-12" db="EMBL/GenBank/DDBJ databases">
        <title>Simiduia agarivorans gen. nov., sp. nov., a marine, agarolytic bacterium isolated from shallow coastal water from Keelung, Taiwan.</title>
        <authorList>
            <person name="Shieh W.Y."/>
        </authorList>
    </citation>
    <scope>NUCLEOTIDE SEQUENCE [LARGE SCALE GENOMIC DNA]</scope>
    <source>
        <strain evidence="2 3">GTF-13</strain>
    </source>
</reference>
<dbReference type="GO" id="GO:0044010">
    <property type="term" value="P:single-species biofilm formation"/>
    <property type="evidence" value="ECO:0007669"/>
    <property type="project" value="TreeGrafter"/>
</dbReference>
<name>A0A3P3VM94_9GAMM</name>
<dbReference type="InterPro" id="IPR023376">
    <property type="entry name" value="YqcC-like_dom"/>
</dbReference>
<gene>
    <name evidence="2" type="ORF">D0544_10135</name>
</gene>
<sequence length="89" mass="10190">MRALRLWQGTPPPAEAFASQEPFCIDTMGFDQWLQWVFVARLRAMIEAQAELPGKSELRPLAEEYFKGRLAESAALLRLIGEIDRLLTR</sequence>
<dbReference type="PIRSF" id="PIRSF006257">
    <property type="entry name" value="UCP006257"/>
    <property type="match status" value="1"/>
</dbReference>
<dbReference type="SUPFAM" id="SSF158452">
    <property type="entry name" value="YqcC-like"/>
    <property type="match status" value="1"/>
</dbReference>
<evidence type="ECO:0000313" key="2">
    <source>
        <dbReference type="EMBL" id="RRJ83467.1"/>
    </source>
</evidence>
<dbReference type="PANTHER" id="PTHR39586:SF1">
    <property type="entry name" value="CYTOPLASMIC PROTEIN"/>
    <property type="match status" value="1"/>
</dbReference>
<keyword evidence="3" id="KW-1185">Reference proteome</keyword>
<protein>
    <submittedName>
        <fullName evidence="2">YqcC family protein</fullName>
    </submittedName>
</protein>
<comment type="caution">
    <text evidence="2">The sequence shown here is derived from an EMBL/GenBank/DDBJ whole genome shotgun (WGS) entry which is preliminary data.</text>
</comment>
<evidence type="ECO:0000313" key="3">
    <source>
        <dbReference type="Proteomes" id="UP000280792"/>
    </source>
</evidence>
<evidence type="ECO:0000259" key="1">
    <source>
        <dbReference type="Pfam" id="PF04287"/>
    </source>
</evidence>
<dbReference type="AlphaFoldDB" id="A0A3P3VM94"/>
<dbReference type="InterPro" id="IPR007384">
    <property type="entry name" value="UCP006257"/>
</dbReference>
<dbReference type="Gene3D" id="1.20.1440.40">
    <property type="entry name" value="YqcC-like"/>
    <property type="match status" value="1"/>
</dbReference>
<proteinExistence type="predicted"/>
<dbReference type="Pfam" id="PF04287">
    <property type="entry name" value="DUF446"/>
    <property type="match status" value="1"/>
</dbReference>
<organism evidence="2 3">
    <name type="scientific">Aestuariirhabdus litorea</name>
    <dbReference type="NCBI Taxonomy" id="2528527"/>
    <lineage>
        <taxon>Bacteria</taxon>
        <taxon>Pseudomonadati</taxon>
        <taxon>Pseudomonadota</taxon>
        <taxon>Gammaproteobacteria</taxon>
        <taxon>Oceanospirillales</taxon>
        <taxon>Aestuariirhabdaceae</taxon>
        <taxon>Aestuariirhabdus</taxon>
    </lineage>
</organism>
<dbReference type="Proteomes" id="UP000280792">
    <property type="component" value="Unassembled WGS sequence"/>
</dbReference>
<reference evidence="2 3" key="1">
    <citation type="submission" date="2018-08" db="EMBL/GenBank/DDBJ databases">
        <authorList>
            <person name="Khan S.A."/>
        </authorList>
    </citation>
    <scope>NUCLEOTIDE SEQUENCE [LARGE SCALE GENOMIC DNA]</scope>
    <source>
        <strain evidence="2 3">GTF-13</strain>
    </source>
</reference>
<dbReference type="InterPro" id="IPR036814">
    <property type="entry name" value="YqcC-like_sf"/>
</dbReference>
<accession>A0A3P3VM94</accession>
<feature type="domain" description="YqcC-like" evidence="1">
    <location>
        <begin position="1"/>
        <end position="86"/>
    </location>
</feature>
<dbReference type="PANTHER" id="PTHR39586">
    <property type="entry name" value="CYTOPLASMIC PROTEIN-RELATED"/>
    <property type="match status" value="1"/>
</dbReference>